<reference evidence="2 3" key="1">
    <citation type="submission" date="2024-04" db="EMBL/GenBank/DDBJ databases">
        <title>Isolation and characterization of novel acetogenic strains of the genera Terrisporobacter and Acetoanaerobium.</title>
        <authorList>
            <person name="Boeer T."/>
            <person name="Schueler M.A."/>
            <person name="Lueschen A."/>
            <person name="Eysell L."/>
            <person name="Droege J."/>
            <person name="Heinemann M."/>
            <person name="Engelhardt L."/>
            <person name="Basen M."/>
            <person name="Daniel R."/>
        </authorList>
    </citation>
    <scope>NUCLEOTIDE SEQUENCE [LARGE SCALE GENOMIC DNA]</scope>
    <source>
        <strain evidence="2 3">ELB</strain>
    </source>
</reference>
<dbReference type="GO" id="GO:0004527">
    <property type="term" value="F:exonuclease activity"/>
    <property type="evidence" value="ECO:0007669"/>
    <property type="project" value="UniProtKB-KW"/>
</dbReference>
<accession>A0ABZ3FD12</accession>
<name>A0ABZ3FD12_9FIRM</name>
<dbReference type="EMBL" id="CP154622">
    <property type="protein sequence ID" value="XAM41697.1"/>
    <property type="molecule type" value="Genomic_DNA"/>
</dbReference>
<evidence type="ECO:0000259" key="1">
    <source>
        <dbReference type="SMART" id="SM00479"/>
    </source>
</evidence>
<keyword evidence="2" id="KW-0269">Exonuclease</keyword>
<dbReference type="EC" id="3.1.-.-" evidence="2"/>
<keyword evidence="3" id="KW-1185">Reference proteome</keyword>
<evidence type="ECO:0000313" key="2">
    <source>
        <dbReference type="EMBL" id="XAM41697.1"/>
    </source>
</evidence>
<dbReference type="InterPro" id="IPR036397">
    <property type="entry name" value="RNaseH_sf"/>
</dbReference>
<keyword evidence="2" id="KW-0540">Nuclease</keyword>
<dbReference type="InterPro" id="IPR013520">
    <property type="entry name" value="Ribonucl_H"/>
</dbReference>
<dbReference type="CDD" id="cd06127">
    <property type="entry name" value="DEDDh"/>
    <property type="match status" value="2"/>
</dbReference>
<dbReference type="PANTHER" id="PTHR30231:SF41">
    <property type="entry name" value="DNA POLYMERASE III SUBUNIT EPSILON"/>
    <property type="match status" value="1"/>
</dbReference>
<dbReference type="RefSeq" id="WP_343336890.1">
    <property type="nucleotide sequence ID" value="NZ_CP154622.1"/>
</dbReference>
<keyword evidence="2" id="KW-0378">Hydrolase</keyword>
<dbReference type="SMART" id="SM00479">
    <property type="entry name" value="EXOIII"/>
    <property type="match status" value="1"/>
</dbReference>
<dbReference type="Proteomes" id="UP001477947">
    <property type="component" value="Chromosome"/>
</dbReference>
<dbReference type="Pfam" id="PF00929">
    <property type="entry name" value="RNase_T"/>
    <property type="match status" value="2"/>
</dbReference>
<dbReference type="PANTHER" id="PTHR30231">
    <property type="entry name" value="DNA POLYMERASE III SUBUNIT EPSILON"/>
    <property type="match status" value="1"/>
</dbReference>
<organism evidence="2 3">
    <name type="scientific">Terrisporobacter petrolearius</name>
    <dbReference type="NCBI Taxonomy" id="1460447"/>
    <lineage>
        <taxon>Bacteria</taxon>
        <taxon>Bacillati</taxon>
        <taxon>Bacillota</taxon>
        <taxon>Clostridia</taxon>
        <taxon>Peptostreptococcales</taxon>
        <taxon>Peptostreptococcaceae</taxon>
        <taxon>Terrisporobacter</taxon>
    </lineage>
</organism>
<dbReference type="InterPro" id="IPR012337">
    <property type="entry name" value="RNaseH-like_sf"/>
</dbReference>
<sequence>MREELVFYSMNGNKLIFDVETTGLDAENNYIAQLSYIIVGIEGQIAKNFFFTVPKMEKGAEDTHKLSMSKLEMLSQGKTFKECAAEILKDFKNCDLCIGHNINFDLRFIKKEFERINIKINYLQEKVYCTMHEYTDILKLKNARYKGYKWPKLEEVVDYLNMDEEKLLNLTRKIYDISNDGDFNGYHDSRFDVICTEKIYFAKEGNEKYINTNYNDINIVILDIETTGDNYFIDEICQMSYIILNKNLDIIKTRNYFFEVDYVNFKSNKMKLNKENLKYLSNYKSFKDNYDEIFNDLNKNLIVCHNCQHDLSFLRSELMRVNNKNNFKCEEFCTMTYYTEILKLNSENYKYKYPKLIEVMPYLNIKRGDINGYCKKIFDLSEEEIQFHDSRVDSVSTYLIAIKTPELIKKYKEVINEEINYMSENDVYYTLPSIDENIQNKNKELKIFNDENQLIIPSINKKGRKKSNKIIAIICLILITYVYLKNEHDDKIIDIVKNYQSDEFNVNEIIESTVTDRMTAYGWNVDKVAKDTYFVYYEFDNDDNTDNGTNIISYEYYKPTNEIKVVSGKLAQEYIDLGYLDENSAMLVNDIQVINTTYYTYNDKELRCGDYIIDKDLAKENLKINKKLYGDFKNDINNKESSFTEGRAEETVFIAEGDNVFHRDINCSQLEGEDVIFRVFHRKVNAENRVFCECER</sequence>
<evidence type="ECO:0000313" key="3">
    <source>
        <dbReference type="Proteomes" id="UP001477947"/>
    </source>
</evidence>
<gene>
    <name evidence="2" type="primary">dinG_3</name>
    <name evidence="2" type="ORF">TPELB_20100</name>
</gene>
<protein>
    <submittedName>
        <fullName evidence="2">3'-5' exonuclease DinG</fullName>
        <ecNumber evidence="2">3.1.-.-</ecNumber>
    </submittedName>
</protein>
<proteinExistence type="predicted"/>
<dbReference type="Gene3D" id="3.30.420.10">
    <property type="entry name" value="Ribonuclease H-like superfamily/Ribonuclease H"/>
    <property type="match status" value="2"/>
</dbReference>
<dbReference type="SUPFAM" id="SSF53098">
    <property type="entry name" value="Ribonuclease H-like"/>
    <property type="match status" value="2"/>
</dbReference>
<feature type="domain" description="Exonuclease" evidence="1">
    <location>
        <begin position="13"/>
        <end position="209"/>
    </location>
</feature>